<dbReference type="AlphaFoldDB" id="A0A2V2YHJ1"/>
<evidence type="ECO:0000313" key="2">
    <source>
        <dbReference type="Proteomes" id="UP000246635"/>
    </source>
</evidence>
<reference evidence="1 2" key="1">
    <citation type="submission" date="2018-05" db="EMBL/GenBank/DDBJ databases">
        <title>Genomic Encyclopedia of Type Strains, Phase III (KMG-III): the genomes of soil and plant-associated and newly described type strains.</title>
        <authorList>
            <person name="Whitman W."/>
        </authorList>
    </citation>
    <scope>NUCLEOTIDE SEQUENCE [LARGE SCALE GENOMIC DNA]</scope>
    <source>
        <strain evidence="1 2">CECT 5696</strain>
    </source>
</reference>
<keyword evidence="2" id="KW-1185">Reference proteome</keyword>
<protein>
    <submittedName>
        <fullName evidence="1">Uncharacterized protein</fullName>
    </submittedName>
</protein>
<dbReference type="OrthoDB" id="3518779at2"/>
<comment type="caution">
    <text evidence="1">The sequence shown here is derived from an EMBL/GenBank/DDBJ whole genome shotgun (WGS) entry which is preliminary data.</text>
</comment>
<proteinExistence type="predicted"/>
<dbReference type="RefSeq" id="WP_110047261.1">
    <property type="nucleotide sequence ID" value="NZ_CP054612.1"/>
</dbReference>
<accession>A0A2V2YHJ1</accession>
<name>A0A2V2YHJ1_9BACL</name>
<organism evidence="1 2">
    <name type="scientific">Paenibacillus cellulosilyticus</name>
    <dbReference type="NCBI Taxonomy" id="375489"/>
    <lineage>
        <taxon>Bacteria</taxon>
        <taxon>Bacillati</taxon>
        <taxon>Bacillota</taxon>
        <taxon>Bacilli</taxon>
        <taxon>Bacillales</taxon>
        <taxon>Paenibacillaceae</taxon>
        <taxon>Paenibacillus</taxon>
    </lineage>
</organism>
<dbReference type="Proteomes" id="UP000246635">
    <property type="component" value="Unassembled WGS sequence"/>
</dbReference>
<evidence type="ECO:0000313" key="1">
    <source>
        <dbReference type="EMBL" id="PWV90957.1"/>
    </source>
</evidence>
<gene>
    <name evidence="1" type="ORF">DFQ01_1397</name>
</gene>
<dbReference type="EMBL" id="QGTQ01000039">
    <property type="protein sequence ID" value="PWV90957.1"/>
    <property type="molecule type" value="Genomic_DNA"/>
</dbReference>
<sequence>MGNWLVSVVLRTLFHPAPASQLTEEERSLFDRIYEEGCARPDRTIQYELSTPKYKFLAYLAQTRGVILHGSNNTEIEQFEPRRQTLFNNQLVTAVFGTKDPIWSIFYAVFRRAALIGNFRNGAVSAGSGGKAFHFYSLTKATMQNDPWTNGVVYILQNDQFKSSGGVGGVYFDEWTNEQPIEPIARLPVGPNDFPFLDKVGTHLASESVGRTWLLYKIRSWR</sequence>